<sequence length="1175" mass="132539">MAKFGPPEPFDFTQPAEWPTWRQRFYRFRAASKLDKESGEVQVNSLLYSMGREAEPIYGSFVFPAATEARPHPEYDFTLVMEKLDEHFVPKRNVIHDRACFHKRSQRAGETVEAFVRSLYELAQHCEFGASKDEQIRDRIVIGLIDKDVSQKLQLEPDLTLERAIQIARQSEQVKQQSEEHGEATVNEYKPKLVKSKPTVYSPGGKVQCTGKFLATTTYKNQKYQYWITVIKGQYASNLLGKTVAKRMGLVARVNEIKSDFTGDVFGEIGLLNCDPVKIELTDDAVPYSVSTPRRVPFPLLPKVEKELKRMLSLGIIEEVTEPTDWCAPMVPAPKRNKDQVRVCVDLKRLNKGVKRERYILPTLDDITPKLAGAKVFSTLDASSGFWQIPLDPSCQKLTTFITPMGRFCFRRLPFGITSAPEIFQRLMSDLLRGLEGTVVVMDDILVFGSTKEEHDCRLNAVLRTVKASGLKLNRAKCHFGKTELQFFGHIISADGVKPDESKVEAITKMPSPSNVEQLRQVLGLVNYVGKFLPGLSTVLHPLTNLLRKETSWVWGEPQEQAFNKAKAMLVAAPALCYYDANKPTVVSADASSYGLGAALLQDHKGELRPVAFSSHTLTDAEKRYSQIEKECLASVWACERFARYIQGMGNVRLQTDHKPLVPLINSYDLDKTPLRCQRLLMRLMRFNVTAEHVPGKQLVVADALSRHPLKDSYVPETEVQVNAYVNTIVTNKPIKSNKLEEICKETQSDAELQKVITFIRKGWPRKLSESSPLRGYYAARHHLSESDGLVLYQDRIVVPAALRSGVLDQLHEGHQGLTKCRERAKLTVWWPNIGTHITRKVKLCSFCREHKPTQRREPLVTTPLPSGPWQRIAADLFELQGKNYLVAVDYFSRDIEIASLTTITSRQVINKLKHMFVRWGIPLELVSDNGTQFTSAEFQDFKQRYGFTHITSSPHYPQSNGAAERAVQTAKYILKQPDPCLALMSYRSTPIAATGASPAQLMTGRQIRTTVPVLEKTLLPRPANPDQVHQKDTAAKDSYRYFYNRKHSARPLPELHPGQNVRVKIDGEKGWTTPAKVITKSKEPRSYIVEMANGNVTRRNRRHLQAVPGTENSGEQHHVDSTSPPQDCDATPITTLSEQPVSKPSASPSPGPPVTPVRMTSRGREIRMPLRFKD</sequence>
<dbReference type="Pfam" id="PF17921">
    <property type="entry name" value="Integrase_H2C2"/>
    <property type="match status" value="1"/>
</dbReference>
<dbReference type="InterPro" id="IPR043128">
    <property type="entry name" value="Rev_trsase/Diguanyl_cyclase"/>
</dbReference>
<feature type="domain" description="Reverse transcriptase" evidence="6">
    <location>
        <begin position="314"/>
        <end position="492"/>
    </location>
</feature>
<dbReference type="FunFam" id="1.10.340.70:FF:000004">
    <property type="entry name" value="Retrovirus-related Pol polyprotein from transposon 297-like Protein"/>
    <property type="match status" value="1"/>
</dbReference>
<dbReference type="InterPro" id="IPR001584">
    <property type="entry name" value="Integrase_cat-core"/>
</dbReference>
<dbReference type="InterPro" id="IPR000477">
    <property type="entry name" value="RT_dom"/>
</dbReference>
<dbReference type="InterPro" id="IPR041588">
    <property type="entry name" value="Integrase_H2C2"/>
</dbReference>
<dbReference type="GO" id="GO:0004523">
    <property type="term" value="F:RNA-DNA hybrid ribonuclease activity"/>
    <property type="evidence" value="ECO:0007669"/>
    <property type="project" value="UniProtKB-EC"/>
</dbReference>
<evidence type="ECO:0000313" key="8">
    <source>
        <dbReference type="EMBL" id="KAK7939088.1"/>
    </source>
</evidence>
<feature type="region of interest" description="Disordered" evidence="5">
    <location>
        <begin position="1107"/>
        <end position="1175"/>
    </location>
</feature>
<protein>
    <recommendedName>
        <fullName evidence="4">Gypsy retrotransposon integrase-like protein 1</fullName>
        <ecNumber evidence="2">3.1.26.4</ecNumber>
    </recommendedName>
</protein>
<dbReference type="InterPro" id="IPR050951">
    <property type="entry name" value="Retrovirus_Pol_polyprotein"/>
</dbReference>
<dbReference type="InterPro" id="IPR036397">
    <property type="entry name" value="RNaseH_sf"/>
</dbReference>
<keyword evidence="9" id="KW-1185">Reference proteome</keyword>
<dbReference type="CDD" id="cd01647">
    <property type="entry name" value="RT_LTR"/>
    <property type="match status" value="1"/>
</dbReference>
<dbReference type="Gene3D" id="3.30.420.10">
    <property type="entry name" value="Ribonuclease H-like superfamily/Ribonuclease H"/>
    <property type="match status" value="1"/>
</dbReference>
<dbReference type="InterPro" id="IPR012337">
    <property type="entry name" value="RNaseH-like_sf"/>
</dbReference>
<dbReference type="Gene3D" id="3.30.70.270">
    <property type="match status" value="2"/>
</dbReference>
<dbReference type="InterPro" id="IPR041577">
    <property type="entry name" value="RT_RNaseH_2"/>
</dbReference>
<name>A0AAW0PVB3_9GOBI</name>
<dbReference type="EMBL" id="JBBPFD010000002">
    <property type="protein sequence ID" value="KAK7939088.1"/>
    <property type="molecule type" value="Genomic_DNA"/>
</dbReference>
<dbReference type="PANTHER" id="PTHR37984:SF5">
    <property type="entry name" value="PROTEIN NYNRIN-LIKE"/>
    <property type="match status" value="1"/>
</dbReference>
<dbReference type="Pfam" id="PF17919">
    <property type="entry name" value="RT_RNaseH_2"/>
    <property type="match status" value="1"/>
</dbReference>
<dbReference type="InterPro" id="IPR043502">
    <property type="entry name" value="DNA/RNA_pol_sf"/>
</dbReference>
<organism evidence="8 9">
    <name type="scientific">Mugilogobius chulae</name>
    <name type="common">yellowstripe goby</name>
    <dbReference type="NCBI Taxonomy" id="88201"/>
    <lineage>
        <taxon>Eukaryota</taxon>
        <taxon>Metazoa</taxon>
        <taxon>Chordata</taxon>
        <taxon>Craniata</taxon>
        <taxon>Vertebrata</taxon>
        <taxon>Euteleostomi</taxon>
        <taxon>Actinopterygii</taxon>
        <taxon>Neopterygii</taxon>
        <taxon>Teleostei</taxon>
        <taxon>Neoteleostei</taxon>
        <taxon>Acanthomorphata</taxon>
        <taxon>Gobiaria</taxon>
        <taxon>Gobiiformes</taxon>
        <taxon>Gobioidei</taxon>
        <taxon>Gobiidae</taxon>
        <taxon>Gobionellinae</taxon>
        <taxon>Mugilogobius</taxon>
    </lineage>
</organism>
<dbReference type="PANTHER" id="PTHR37984">
    <property type="entry name" value="PROTEIN CBG26694"/>
    <property type="match status" value="1"/>
</dbReference>
<evidence type="ECO:0000259" key="7">
    <source>
        <dbReference type="PROSITE" id="PS50994"/>
    </source>
</evidence>
<dbReference type="Gene3D" id="3.10.10.10">
    <property type="entry name" value="HIV Type 1 Reverse Transcriptase, subunit A, domain 1"/>
    <property type="match status" value="1"/>
</dbReference>
<feature type="compositionally biased region" description="Basic and acidic residues" evidence="5">
    <location>
        <begin position="1163"/>
        <end position="1175"/>
    </location>
</feature>
<dbReference type="Proteomes" id="UP001460270">
    <property type="component" value="Unassembled WGS sequence"/>
</dbReference>
<accession>A0AAW0PVB3</accession>
<dbReference type="FunFam" id="3.10.20.370:FF:000001">
    <property type="entry name" value="Retrovirus-related Pol polyprotein from transposon 17.6-like protein"/>
    <property type="match status" value="1"/>
</dbReference>
<dbReference type="EC" id="3.1.26.4" evidence="2"/>
<evidence type="ECO:0000313" key="9">
    <source>
        <dbReference type="Proteomes" id="UP001460270"/>
    </source>
</evidence>
<dbReference type="Pfam" id="PF00665">
    <property type="entry name" value="rve"/>
    <property type="match status" value="1"/>
</dbReference>
<dbReference type="GO" id="GO:0015074">
    <property type="term" value="P:DNA integration"/>
    <property type="evidence" value="ECO:0007669"/>
    <property type="project" value="InterPro"/>
</dbReference>
<evidence type="ECO:0000259" key="6">
    <source>
        <dbReference type="PROSITE" id="PS50878"/>
    </source>
</evidence>
<evidence type="ECO:0000256" key="4">
    <source>
        <dbReference type="ARBA" id="ARBA00039658"/>
    </source>
</evidence>
<evidence type="ECO:0000256" key="3">
    <source>
        <dbReference type="ARBA" id="ARBA00023268"/>
    </source>
</evidence>
<dbReference type="PROSITE" id="PS50994">
    <property type="entry name" value="INTEGRASE"/>
    <property type="match status" value="1"/>
</dbReference>
<evidence type="ECO:0000256" key="1">
    <source>
        <dbReference type="ARBA" id="ARBA00010879"/>
    </source>
</evidence>
<gene>
    <name evidence="8" type="ORF">WMY93_002414</name>
</gene>
<feature type="domain" description="Integrase catalytic" evidence="7">
    <location>
        <begin position="865"/>
        <end position="972"/>
    </location>
</feature>
<comment type="similarity">
    <text evidence="1">Belongs to the beta type-B retroviral polymerase family. HERV class-II K(HML-2) pol subfamily.</text>
</comment>
<dbReference type="SUPFAM" id="SSF56672">
    <property type="entry name" value="DNA/RNA polymerases"/>
    <property type="match status" value="1"/>
</dbReference>
<dbReference type="FunFam" id="3.30.420.10:FF:000063">
    <property type="entry name" value="Retrovirus-related Pol polyprotein from transposon 297-like Protein"/>
    <property type="match status" value="1"/>
</dbReference>
<dbReference type="SUPFAM" id="SSF53098">
    <property type="entry name" value="Ribonuclease H-like"/>
    <property type="match status" value="1"/>
</dbReference>
<dbReference type="AlphaFoldDB" id="A0AAW0PVB3"/>
<dbReference type="Pfam" id="PF00078">
    <property type="entry name" value="RVT_1"/>
    <property type="match status" value="1"/>
</dbReference>
<dbReference type="FunFam" id="3.30.70.270:FF:000026">
    <property type="entry name" value="Transposon Ty3-G Gag-Pol polyprotein"/>
    <property type="match status" value="1"/>
</dbReference>
<dbReference type="PROSITE" id="PS50878">
    <property type="entry name" value="RT_POL"/>
    <property type="match status" value="1"/>
</dbReference>
<proteinExistence type="inferred from homology"/>
<dbReference type="Gene3D" id="1.10.340.70">
    <property type="match status" value="1"/>
</dbReference>
<evidence type="ECO:0000256" key="2">
    <source>
        <dbReference type="ARBA" id="ARBA00012180"/>
    </source>
</evidence>
<dbReference type="CDD" id="cd09274">
    <property type="entry name" value="RNase_HI_RT_Ty3"/>
    <property type="match status" value="1"/>
</dbReference>
<dbReference type="GO" id="GO:0003676">
    <property type="term" value="F:nucleic acid binding"/>
    <property type="evidence" value="ECO:0007669"/>
    <property type="project" value="InterPro"/>
</dbReference>
<evidence type="ECO:0000256" key="5">
    <source>
        <dbReference type="SAM" id="MobiDB-lite"/>
    </source>
</evidence>
<keyword evidence="3" id="KW-0511">Multifunctional enzyme</keyword>
<comment type="caution">
    <text evidence="8">The sequence shown here is derived from an EMBL/GenBank/DDBJ whole genome shotgun (WGS) entry which is preliminary data.</text>
</comment>
<reference evidence="9" key="1">
    <citation type="submission" date="2024-04" db="EMBL/GenBank/DDBJ databases">
        <title>Salinicola lusitanus LLJ914,a marine bacterium isolated from the Okinawa Trough.</title>
        <authorList>
            <person name="Li J."/>
        </authorList>
    </citation>
    <scope>NUCLEOTIDE SEQUENCE [LARGE SCALE GENOMIC DNA]</scope>
</reference>